<organism evidence="1 2">
    <name type="scientific">Larimichthys crocea</name>
    <name type="common">Large yellow croaker</name>
    <name type="synonym">Pseudosciaena crocea</name>
    <dbReference type="NCBI Taxonomy" id="215358"/>
    <lineage>
        <taxon>Eukaryota</taxon>
        <taxon>Metazoa</taxon>
        <taxon>Chordata</taxon>
        <taxon>Craniata</taxon>
        <taxon>Vertebrata</taxon>
        <taxon>Euteleostomi</taxon>
        <taxon>Actinopterygii</taxon>
        <taxon>Neopterygii</taxon>
        <taxon>Teleostei</taxon>
        <taxon>Neoteleostei</taxon>
        <taxon>Acanthomorphata</taxon>
        <taxon>Eupercaria</taxon>
        <taxon>Sciaenidae</taxon>
        <taxon>Larimichthys</taxon>
    </lineage>
</organism>
<comment type="caution">
    <text evidence="1">The sequence shown here is derived from an EMBL/GenBank/DDBJ whole genome shotgun (WGS) entry which is preliminary data.</text>
</comment>
<proteinExistence type="predicted"/>
<dbReference type="EMBL" id="CM011686">
    <property type="protein sequence ID" value="TMS11549.1"/>
    <property type="molecule type" value="Genomic_DNA"/>
</dbReference>
<protein>
    <submittedName>
        <fullName evidence="1">Uncharacterized protein</fullName>
    </submittedName>
</protein>
<gene>
    <name evidence="1" type="ORF">E3U43_018940</name>
</gene>
<name>A0ACD3QWN4_LARCR</name>
<dbReference type="Proteomes" id="UP000793456">
    <property type="component" value="Chromosome XIII"/>
</dbReference>
<keyword evidence="2" id="KW-1185">Reference proteome</keyword>
<reference evidence="1" key="1">
    <citation type="submission" date="2018-11" db="EMBL/GenBank/DDBJ databases">
        <title>The sequence and de novo assembly of Larimichthys crocea genome using PacBio and Hi-C technologies.</title>
        <authorList>
            <person name="Xu P."/>
            <person name="Chen B."/>
            <person name="Zhou Z."/>
            <person name="Ke Q."/>
            <person name="Wu Y."/>
            <person name="Bai H."/>
            <person name="Pu F."/>
        </authorList>
    </citation>
    <scope>NUCLEOTIDE SEQUENCE</scope>
    <source>
        <tissue evidence="1">Muscle</tissue>
    </source>
</reference>
<accession>A0ACD3QWN4</accession>
<sequence>MTGFMNATGTEWTHENGGKWIKIVESTKEMGTVSVTPTGQSLSVKASSSSSSSSTTLLLHPESTLTLLCSVAADNLPALALEVTWLADGRDLITMERSGVVISNTSSNGAQGKRGQASLERTGGGEYRLVVSRVSAEDGGAYACRIRAFIEKGGRSVGGGGRWHMASEKTSSPVTVNVSQIKPNFTLTLEAVLNPQVTAEPTELACHVTNITHLPPEGRLGVTWEHTTLPGIGDDPQTSHPIGSLDGYGNLLPGPTYSDRLKSGALSLTRVHPNTFKLRFLRTQEIDMGQYVCAVSSWTVTSQGDLVKTTEHQSSAQTVQWVTKRPALNVVAKHVREASVGGATFEMSCTVATENLGEVGYSVLIQSQEGFESTVRTIMTLSPDNIMQHGGATDPNRRDSLVLAKTGPAEFRFRLAGVQLSDRGFYWCDITAWTKQQLGQAWTKVASAESNKVKIDFQENVGSGSQWEEEGASEEEKEEEWTEEDKGLLHIFAGRRAAAFRTI</sequence>
<evidence type="ECO:0000313" key="2">
    <source>
        <dbReference type="Proteomes" id="UP000793456"/>
    </source>
</evidence>
<evidence type="ECO:0000313" key="1">
    <source>
        <dbReference type="EMBL" id="TMS11549.1"/>
    </source>
</evidence>